<name>V8R657_9PSED</name>
<evidence type="ECO:0000256" key="1">
    <source>
        <dbReference type="SAM" id="Phobius"/>
    </source>
</evidence>
<dbReference type="PATRIC" id="fig|1395516.4.peg.3511"/>
<dbReference type="RefSeq" id="WP_024013544.1">
    <property type="nucleotide sequence ID" value="NZ_CM002330.1"/>
</dbReference>
<reference evidence="2 3" key="1">
    <citation type="journal article" date="2014" name="Genome Announc.">
        <title>Draft Genome Sequence of Pseudomonas moraviensis R28-S.</title>
        <authorList>
            <person name="Hunter S.S."/>
            <person name="Yano H."/>
            <person name="Loftie-Eaton W."/>
            <person name="Hughes J."/>
            <person name="De Gelder L."/>
            <person name="Stragier P."/>
            <person name="De Vos P."/>
            <person name="Settles M.L."/>
            <person name="Top E.M."/>
        </authorList>
    </citation>
    <scope>NUCLEOTIDE SEQUENCE [LARGE SCALE GENOMIC DNA]</scope>
    <source>
        <strain evidence="3">R28</strain>
    </source>
</reference>
<evidence type="ECO:0000313" key="2">
    <source>
        <dbReference type="EMBL" id="ETF07025.1"/>
    </source>
</evidence>
<proteinExistence type="predicted"/>
<comment type="caution">
    <text evidence="2">The sequence shown here is derived from an EMBL/GenBank/DDBJ whole genome shotgun (WGS) entry which is preliminary data.</text>
</comment>
<dbReference type="HOGENOM" id="CLU_3028983_0_0_6"/>
<protein>
    <submittedName>
        <fullName evidence="2">Uncharacterized protein</fullName>
    </submittedName>
</protein>
<dbReference type="Proteomes" id="UP000024771">
    <property type="component" value="Chromosome"/>
</dbReference>
<sequence>MSASEQFWIVIFFAVVIGVIAGHFIEKRRNQSIKDFDRKRRERKAEVERAARKAL</sequence>
<dbReference type="EMBL" id="AYMZ01000007">
    <property type="protein sequence ID" value="ETF07025.1"/>
    <property type="molecule type" value="Genomic_DNA"/>
</dbReference>
<keyword evidence="1" id="KW-0812">Transmembrane</keyword>
<gene>
    <name evidence="2" type="ORF">PMO01_17310</name>
</gene>
<organism evidence="2 3">
    <name type="scientific">Pseudomonas moraviensis R28-S</name>
    <dbReference type="NCBI Taxonomy" id="1395516"/>
    <lineage>
        <taxon>Bacteria</taxon>
        <taxon>Pseudomonadati</taxon>
        <taxon>Pseudomonadota</taxon>
        <taxon>Gammaproteobacteria</taxon>
        <taxon>Pseudomonadales</taxon>
        <taxon>Pseudomonadaceae</taxon>
        <taxon>Pseudomonas</taxon>
    </lineage>
</organism>
<keyword evidence="1" id="KW-1133">Transmembrane helix</keyword>
<evidence type="ECO:0000313" key="3">
    <source>
        <dbReference type="Proteomes" id="UP000024771"/>
    </source>
</evidence>
<keyword evidence="1" id="KW-0472">Membrane</keyword>
<accession>V8R657</accession>
<dbReference type="AlphaFoldDB" id="V8R657"/>
<feature type="transmembrane region" description="Helical" evidence="1">
    <location>
        <begin position="6"/>
        <end position="25"/>
    </location>
</feature>